<accession>A0ACB0LFT4</accession>
<name>A0ACB0LFT4_TRIPR</name>
<evidence type="ECO:0000313" key="2">
    <source>
        <dbReference type="Proteomes" id="UP001177021"/>
    </source>
</evidence>
<evidence type="ECO:0000313" key="1">
    <source>
        <dbReference type="EMBL" id="CAJ2668235.1"/>
    </source>
</evidence>
<reference evidence="1" key="1">
    <citation type="submission" date="2023-10" db="EMBL/GenBank/DDBJ databases">
        <authorList>
            <person name="Rodriguez Cubillos JULIANA M."/>
            <person name="De Vega J."/>
        </authorList>
    </citation>
    <scope>NUCLEOTIDE SEQUENCE</scope>
</reference>
<gene>
    <name evidence="1" type="ORF">MILVUS5_LOCUS32669</name>
</gene>
<sequence>MSDEGTDPLFSLIKQKNKMFDEPKKKVKVTSFNWQDTVGKLPDVKHQGYGESCFAFVVLGVMESLYEKKILLSCQDVFNHLTKPSEKEKDKVKGASIKDTLVWIRDNGCILERDCPYDFDGKVTPFEYKRKPCLRVQTFFKMEIPLKPNKRLEKDLEWEIQQGPLAAEMLWLPGMERMTGEVYSGPVDETVFEKAEKHGVMLVGFGETIKNNKLIKFWIIQNSHGEKWGEKGFGRINRAPCHGRLLIYSAWVIRGVTDIMDK</sequence>
<comment type="caution">
    <text evidence="1">The sequence shown here is derived from an EMBL/GenBank/DDBJ whole genome shotgun (WGS) entry which is preliminary data.</text>
</comment>
<keyword evidence="2" id="KW-1185">Reference proteome</keyword>
<dbReference type="EMBL" id="CASHSV030000513">
    <property type="protein sequence ID" value="CAJ2668235.1"/>
    <property type="molecule type" value="Genomic_DNA"/>
</dbReference>
<organism evidence="1 2">
    <name type="scientific">Trifolium pratense</name>
    <name type="common">Red clover</name>
    <dbReference type="NCBI Taxonomy" id="57577"/>
    <lineage>
        <taxon>Eukaryota</taxon>
        <taxon>Viridiplantae</taxon>
        <taxon>Streptophyta</taxon>
        <taxon>Embryophyta</taxon>
        <taxon>Tracheophyta</taxon>
        <taxon>Spermatophyta</taxon>
        <taxon>Magnoliopsida</taxon>
        <taxon>eudicotyledons</taxon>
        <taxon>Gunneridae</taxon>
        <taxon>Pentapetalae</taxon>
        <taxon>rosids</taxon>
        <taxon>fabids</taxon>
        <taxon>Fabales</taxon>
        <taxon>Fabaceae</taxon>
        <taxon>Papilionoideae</taxon>
        <taxon>50 kb inversion clade</taxon>
        <taxon>NPAAA clade</taxon>
        <taxon>Hologalegina</taxon>
        <taxon>IRL clade</taxon>
        <taxon>Trifolieae</taxon>
        <taxon>Trifolium</taxon>
    </lineage>
</organism>
<dbReference type="Proteomes" id="UP001177021">
    <property type="component" value="Unassembled WGS sequence"/>
</dbReference>
<proteinExistence type="predicted"/>
<protein>
    <submittedName>
        <fullName evidence="1">Uncharacterized protein</fullName>
    </submittedName>
</protein>